<keyword evidence="6" id="KW-0418">Kinase</keyword>
<feature type="binding site" evidence="10">
    <location>
        <position position="50"/>
    </location>
    <ligand>
        <name>ATP</name>
        <dbReference type="ChEBI" id="CHEBI:30616"/>
    </ligand>
</feature>
<evidence type="ECO:0000313" key="15">
    <source>
        <dbReference type="Proteomes" id="UP000187209"/>
    </source>
</evidence>
<dbReference type="Gene3D" id="1.10.510.10">
    <property type="entry name" value="Transferase(Phosphotransferase) domain 1"/>
    <property type="match status" value="1"/>
</dbReference>
<evidence type="ECO:0000256" key="8">
    <source>
        <dbReference type="ARBA" id="ARBA00047899"/>
    </source>
</evidence>
<dbReference type="PROSITE" id="PS00107">
    <property type="entry name" value="PROTEIN_KINASE_ATP"/>
    <property type="match status" value="1"/>
</dbReference>
<evidence type="ECO:0000256" key="10">
    <source>
        <dbReference type="PROSITE-ProRule" id="PRU10141"/>
    </source>
</evidence>
<dbReference type="GO" id="GO:0007010">
    <property type="term" value="P:cytoskeleton organization"/>
    <property type="evidence" value="ECO:0007669"/>
    <property type="project" value="UniProtKB-ARBA"/>
</dbReference>
<name>A0A1R2CYC5_9CILI</name>
<keyword evidence="7 10" id="KW-0067">ATP-binding</keyword>
<evidence type="ECO:0000256" key="3">
    <source>
        <dbReference type="ARBA" id="ARBA00022553"/>
    </source>
</evidence>
<dbReference type="OrthoDB" id="1909384at2759"/>
<feature type="domain" description="AGC-kinase C-terminal" evidence="13">
    <location>
        <begin position="279"/>
        <end position="339"/>
    </location>
</feature>
<evidence type="ECO:0000313" key="14">
    <source>
        <dbReference type="EMBL" id="OMJ93995.1"/>
    </source>
</evidence>
<dbReference type="PANTHER" id="PTHR24356:SF374">
    <property type="entry name" value="PROTEIN KINASE DOMAIN-CONTAINING PROTEIN"/>
    <property type="match status" value="1"/>
</dbReference>
<protein>
    <recommendedName>
        <fullName evidence="1">non-specific serine/threonine protein kinase</fullName>
        <ecNumber evidence="1">2.7.11.1</ecNumber>
    </recommendedName>
</protein>
<comment type="catalytic activity">
    <reaction evidence="9">
        <text>L-seryl-[protein] + ATP = O-phospho-L-seryl-[protein] + ADP + H(+)</text>
        <dbReference type="Rhea" id="RHEA:17989"/>
        <dbReference type="Rhea" id="RHEA-COMP:9863"/>
        <dbReference type="Rhea" id="RHEA-COMP:11604"/>
        <dbReference type="ChEBI" id="CHEBI:15378"/>
        <dbReference type="ChEBI" id="CHEBI:29999"/>
        <dbReference type="ChEBI" id="CHEBI:30616"/>
        <dbReference type="ChEBI" id="CHEBI:83421"/>
        <dbReference type="ChEBI" id="CHEBI:456216"/>
        <dbReference type="EC" id="2.7.11.1"/>
    </reaction>
</comment>
<dbReference type="Pfam" id="PF00069">
    <property type="entry name" value="Pkinase"/>
    <property type="match status" value="1"/>
</dbReference>
<keyword evidence="5 10" id="KW-0547">Nucleotide-binding</keyword>
<dbReference type="GO" id="GO:0004674">
    <property type="term" value="F:protein serine/threonine kinase activity"/>
    <property type="evidence" value="ECO:0007669"/>
    <property type="project" value="UniProtKB-KW"/>
</dbReference>
<dbReference type="GO" id="GO:0005524">
    <property type="term" value="F:ATP binding"/>
    <property type="evidence" value="ECO:0007669"/>
    <property type="project" value="UniProtKB-UniRule"/>
</dbReference>
<keyword evidence="4" id="KW-0808">Transferase</keyword>
<dbReference type="InterPro" id="IPR011009">
    <property type="entry name" value="Kinase-like_dom_sf"/>
</dbReference>
<dbReference type="FunFam" id="1.10.510.10:FF:000024">
    <property type="entry name" value="Probable serine/threonine-protein kinase cot-1"/>
    <property type="match status" value="1"/>
</dbReference>
<comment type="catalytic activity">
    <reaction evidence="8">
        <text>L-threonyl-[protein] + ATP = O-phospho-L-threonyl-[protein] + ADP + H(+)</text>
        <dbReference type="Rhea" id="RHEA:46608"/>
        <dbReference type="Rhea" id="RHEA-COMP:11060"/>
        <dbReference type="Rhea" id="RHEA-COMP:11605"/>
        <dbReference type="ChEBI" id="CHEBI:15378"/>
        <dbReference type="ChEBI" id="CHEBI:30013"/>
        <dbReference type="ChEBI" id="CHEBI:30616"/>
        <dbReference type="ChEBI" id="CHEBI:61977"/>
        <dbReference type="ChEBI" id="CHEBI:456216"/>
        <dbReference type="EC" id="2.7.11.1"/>
    </reaction>
</comment>
<accession>A0A1R2CYC5</accession>
<evidence type="ECO:0000256" key="1">
    <source>
        <dbReference type="ARBA" id="ARBA00012513"/>
    </source>
</evidence>
<reference evidence="14 15" key="1">
    <citation type="submission" date="2016-11" db="EMBL/GenBank/DDBJ databases">
        <title>The macronuclear genome of Stentor coeruleus: a giant cell with tiny introns.</title>
        <authorList>
            <person name="Slabodnick M."/>
            <person name="Ruby J.G."/>
            <person name="Reiff S.B."/>
            <person name="Swart E.C."/>
            <person name="Gosai S."/>
            <person name="Prabakaran S."/>
            <person name="Witkowska E."/>
            <person name="Larue G.E."/>
            <person name="Fisher S."/>
            <person name="Freeman R.M."/>
            <person name="Gunawardena J."/>
            <person name="Chu W."/>
            <person name="Stover N.A."/>
            <person name="Gregory B.D."/>
            <person name="Nowacki M."/>
            <person name="Derisi J."/>
            <person name="Roy S.W."/>
            <person name="Marshall W.F."/>
            <person name="Sood P."/>
        </authorList>
    </citation>
    <scope>NUCLEOTIDE SEQUENCE [LARGE SCALE GENOMIC DNA]</scope>
    <source>
        <strain evidence="14">WM001</strain>
    </source>
</reference>
<dbReference type="SUPFAM" id="SSF56112">
    <property type="entry name" value="Protein kinase-like (PK-like)"/>
    <property type="match status" value="1"/>
</dbReference>
<dbReference type="InterPro" id="IPR000961">
    <property type="entry name" value="AGC-kinase_C"/>
</dbReference>
<dbReference type="InterPro" id="IPR050236">
    <property type="entry name" value="Ser_Thr_kinase_AGC"/>
</dbReference>
<dbReference type="PROSITE" id="PS00108">
    <property type="entry name" value="PROTEIN_KINASE_ST"/>
    <property type="match status" value="1"/>
</dbReference>
<keyword evidence="15" id="KW-1185">Reference proteome</keyword>
<dbReference type="InterPro" id="IPR017441">
    <property type="entry name" value="Protein_kinase_ATP_BS"/>
</dbReference>
<dbReference type="GO" id="GO:0035556">
    <property type="term" value="P:intracellular signal transduction"/>
    <property type="evidence" value="ECO:0007669"/>
    <property type="project" value="TreeGrafter"/>
</dbReference>
<sequence>MGNCFVSHEELKTGCLSREKFDFERVIGKGGFGCVWEGKFLETNKKCAIKEIKKSLITSENSIFVILNELKILTNLNFSLLVNPIVAFQDKKCLYLVLDLKSGGDLRYNLIVQEKFSEAQGKFFACCMVLTLEYLHSRNILHRDIKPENLLLDSEGYLHLTDFGIACITKNGMCNDFSGTPGYMSPETVLKKPQSFASDFFSVGAVLYEVLLGRRPFESLDRKVIINQIQNGEINFALKDFDGLSRNCIDFIASLLVLNQKKRLGRFGVDEVKSHLWFKGVDWDSIRNKTFRPPFKPQLLDNFSSFANMDLKYKRKVERVGNISNKLIGYFYVSPFAIK</sequence>
<dbReference type="InterPro" id="IPR008271">
    <property type="entry name" value="Ser/Thr_kinase_AS"/>
</dbReference>
<dbReference type="InterPro" id="IPR000719">
    <property type="entry name" value="Prot_kinase_dom"/>
</dbReference>
<evidence type="ECO:0000256" key="6">
    <source>
        <dbReference type="ARBA" id="ARBA00022777"/>
    </source>
</evidence>
<dbReference type="Proteomes" id="UP000187209">
    <property type="component" value="Unassembled WGS sequence"/>
</dbReference>
<dbReference type="EMBL" id="MPUH01000033">
    <property type="protein sequence ID" value="OMJ93995.1"/>
    <property type="molecule type" value="Genomic_DNA"/>
</dbReference>
<evidence type="ECO:0000259" key="13">
    <source>
        <dbReference type="PROSITE" id="PS51285"/>
    </source>
</evidence>
<evidence type="ECO:0000256" key="9">
    <source>
        <dbReference type="ARBA" id="ARBA00048679"/>
    </source>
</evidence>
<evidence type="ECO:0000256" key="2">
    <source>
        <dbReference type="ARBA" id="ARBA00022527"/>
    </source>
</evidence>
<keyword evidence="2 11" id="KW-0723">Serine/threonine-protein kinase</keyword>
<dbReference type="EC" id="2.7.11.1" evidence="1"/>
<dbReference type="Gene3D" id="3.30.200.20">
    <property type="entry name" value="Phosphorylase Kinase, domain 1"/>
    <property type="match status" value="1"/>
</dbReference>
<evidence type="ECO:0000256" key="4">
    <source>
        <dbReference type="ARBA" id="ARBA00022679"/>
    </source>
</evidence>
<evidence type="ECO:0000259" key="12">
    <source>
        <dbReference type="PROSITE" id="PS50011"/>
    </source>
</evidence>
<keyword evidence="3" id="KW-0597">Phosphoprotein</keyword>
<proteinExistence type="inferred from homology"/>
<dbReference type="SMART" id="SM00133">
    <property type="entry name" value="S_TK_X"/>
    <property type="match status" value="1"/>
</dbReference>
<comment type="similarity">
    <text evidence="11">Belongs to the protein kinase superfamily.</text>
</comment>
<feature type="domain" description="Protein kinase" evidence="12">
    <location>
        <begin position="21"/>
        <end position="278"/>
    </location>
</feature>
<evidence type="ECO:0000256" key="11">
    <source>
        <dbReference type="RuleBase" id="RU000304"/>
    </source>
</evidence>
<evidence type="ECO:0000256" key="7">
    <source>
        <dbReference type="ARBA" id="ARBA00022840"/>
    </source>
</evidence>
<dbReference type="PROSITE" id="PS51285">
    <property type="entry name" value="AGC_KINASE_CTER"/>
    <property type="match status" value="1"/>
</dbReference>
<dbReference type="SMART" id="SM00220">
    <property type="entry name" value="S_TKc"/>
    <property type="match status" value="1"/>
</dbReference>
<evidence type="ECO:0000256" key="5">
    <source>
        <dbReference type="ARBA" id="ARBA00022741"/>
    </source>
</evidence>
<dbReference type="PANTHER" id="PTHR24356">
    <property type="entry name" value="SERINE/THREONINE-PROTEIN KINASE"/>
    <property type="match status" value="1"/>
</dbReference>
<comment type="caution">
    <text evidence="14">The sequence shown here is derived from an EMBL/GenBank/DDBJ whole genome shotgun (WGS) entry which is preliminary data.</text>
</comment>
<dbReference type="PROSITE" id="PS50011">
    <property type="entry name" value="PROTEIN_KINASE_DOM"/>
    <property type="match status" value="1"/>
</dbReference>
<gene>
    <name evidence="14" type="ORF">SteCoe_2910</name>
</gene>
<dbReference type="AlphaFoldDB" id="A0A1R2CYC5"/>
<organism evidence="14 15">
    <name type="scientific">Stentor coeruleus</name>
    <dbReference type="NCBI Taxonomy" id="5963"/>
    <lineage>
        <taxon>Eukaryota</taxon>
        <taxon>Sar</taxon>
        <taxon>Alveolata</taxon>
        <taxon>Ciliophora</taxon>
        <taxon>Postciliodesmatophora</taxon>
        <taxon>Heterotrichea</taxon>
        <taxon>Heterotrichida</taxon>
        <taxon>Stentoridae</taxon>
        <taxon>Stentor</taxon>
    </lineage>
</organism>